<feature type="compositionally biased region" description="Basic and acidic residues" evidence="1">
    <location>
        <begin position="48"/>
        <end position="59"/>
    </location>
</feature>
<protein>
    <submittedName>
        <fullName evidence="2">Uncharacterized protein</fullName>
    </submittedName>
</protein>
<keyword evidence="3" id="KW-1185">Reference proteome</keyword>
<reference evidence="2 3" key="1">
    <citation type="journal article" date="2019" name="Sci. Rep.">
        <title>Orb-weaving spider Araneus ventricosus genome elucidates the spidroin gene catalogue.</title>
        <authorList>
            <person name="Kono N."/>
            <person name="Nakamura H."/>
            <person name="Ohtoshi R."/>
            <person name="Moran D.A.P."/>
            <person name="Shinohara A."/>
            <person name="Yoshida Y."/>
            <person name="Fujiwara M."/>
            <person name="Mori M."/>
            <person name="Tomita M."/>
            <person name="Arakawa K."/>
        </authorList>
    </citation>
    <scope>NUCLEOTIDE SEQUENCE [LARGE SCALE GENOMIC DNA]</scope>
</reference>
<proteinExistence type="predicted"/>
<evidence type="ECO:0000256" key="1">
    <source>
        <dbReference type="SAM" id="MobiDB-lite"/>
    </source>
</evidence>
<organism evidence="2 3">
    <name type="scientific">Araneus ventricosus</name>
    <name type="common">Orbweaver spider</name>
    <name type="synonym">Epeira ventricosa</name>
    <dbReference type="NCBI Taxonomy" id="182803"/>
    <lineage>
        <taxon>Eukaryota</taxon>
        <taxon>Metazoa</taxon>
        <taxon>Ecdysozoa</taxon>
        <taxon>Arthropoda</taxon>
        <taxon>Chelicerata</taxon>
        <taxon>Arachnida</taxon>
        <taxon>Araneae</taxon>
        <taxon>Araneomorphae</taxon>
        <taxon>Entelegynae</taxon>
        <taxon>Araneoidea</taxon>
        <taxon>Araneidae</taxon>
        <taxon>Araneus</taxon>
    </lineage>
</organism>
<sequence length="90" mass="9876">MTNDATRLDNECDLVDLEGRDGTVPRVLEGMTSSQSAISDGGRGQLGRKSDERCRDESRGPQAIGRMPRDKLVTPDNSRYQASHKNVSRG</sequence>
<dbReference type="EMBL" id="BGPR01201363">
    <property type="protein sequence ID" value="GBN18808.1"/>
    <property type="molecule type" value="Genomic_DNA"/>
</dbReference>
<gene>
    <name evidence="2" type="ORF">AVEN_17524_1</name>
</gene>
<evidence type="ECO:0000313" key="3">
    <source>
        <dbReference type="Proteomes" id="UP000499080"/>
    </source>
</evidence>
<evidence type="ECO:0000313" key="2">
    <source>
        <dbReference type="EMBL" id="GBN18808.1"/>
    </source>
</evidence>
<feature type="region of interest" description="Disordered" evidence="1">
    <location>
        <begin position="30"/>
        <end position="90"/>
    </location>
</feature>
<dbReference type="Proteomes" id="UP000499080">
    <property type="component" value="Unassembled WGS sequence"/>
</dbReference>
<feature type="compositionally biased region" description="Polar residues" evidence="1">
    <location>
        <begin position="75"/>
        <end position="90"/>
    </location>
</feature>
<comment type="caution">
    <text evidence="2">The sequence shown here is derived from an EMBL/GenBank/DDBJ whole genome shotgun (WGS) entry which is preliminary data.</text>
</comment>
<dbReference type="AlphaFoldDB" id="A0A4Y2LVI2"/>
<accession>A0A4Y2LVI2</accession>
<name>A0A4Y2LVI2_ARAVE</name>